<dbReference type="AlphaFoldDB" id="A0A6C0HCC4"/>
<name>A0A6C0HCC4_9ZZZZ</name>
<proteinExistence type="predicted"/>
<evidence type="ECO:0000313" key="1">
    <source>
        <dbReference type="EMBL" id="QHT78238.1"/>
    </source>
</evidence>
<protein>
    <submittedName>
        <fullName evidence="1">Uncharacterized protein</fullName>
    </submittedName>
</protein>
<organism evidence="1">
    <name type="scientific">viral metagenome</name>
    <dbReference type="NCBI Taxonomy" id="1070528"/>
    <lineage>
        <taxon>unclassified sequences</taxon>
        <taxon>metagenomes</taxon>
        <taxon>organismal metagenomes</taxon>
    </lineage>
</organism>
<accession>A0A6C0HCC4</accession>
<reference evidence="1" key="1">
    <citation type="journal article" date="2020" name="Nature">
        <title>Giant virus diversity and host interactions through global metagenomics.</title>
        <authorList>
            <person name="Schulz F."/>
            <person name="Roux S."/>
            <person name="Paez-Espino D."/>
            <person name="Jungbluth S."/>
            <person name="Walsh D.A."/>
            <person name="Denef V.J."/>
            <person name="McMahon K.D."/>
            <person name="Konstantinidis K.T."/>
            <person name="Eloe-Fadrosh E.A."/>
            <person name="Kyrpides N.C."/>
            <person name="Woyke T."/>
        </authorList>
    </citation>
    <scope>NUCLEOTIDE SEQUENCE</scope>
    <source>
        <strain evidence="1">GVMAG-M-3300023179-91</strain>
    </source>
</reference>
<sequence length="284" mass="33910">MNNSSNTNNSSNNSNSNNFAFYSLHNVENYKSSLNYSISEILNKHNLLIVEYLKFITEKVSLKNVACNKFIIIRGLETVSHVFNNILYYTKNIDLAFYHGQKAFYFYVEFIEQISDDQHTFLQLNSRDAAMFVYKKTIFDINNEYRKNMDAAMNNKNYSDYFDILQLYSTIIKLIISFLIHKSVFNRNNGKICIDIILNQSKTIFEKVCYSKYNKNEFHILLTFVEQLTKDIEHDKYIKILELFLKKFQRGRIIELKITEKIYNQEFREKLEDTPEKFISWLFI</sequence>
<dbReference type="EMBL" id="MN739930">
    <property type="protein sequence ID" value="QHT78238.1"/>
    <property type="molecule type" value="Genomic_DNA"/>
</dbReference>